<keyword evidence="3" id="KW-1185">Reference proteome</keyword>
<dbReference type="Gene3D" id="3.10.620.30">
    <property type="match status" value="1"/>
</dbReference>
<dbReference type="EMBL" id="JARSBN010000004">
    <property type="protein sequence ID" value="MDG4715806.1"/>
    <property type="molecule type" value="Genomic_DNA"/>
</dbReference>
<reference evidence="2 3" key="1">
    <citation type="submission" date="2023-03" db="EMBL/GenBank/DDBJ databases">
        <title>Strain YYF002 represents a novel species in the genus Winogradskyella isolated from seawater.</title>
        <authorList>
            <person name="Fu Z.-Y."/>
        </authorList>
    </citation>
    <scope>NUCLEOTIDE SEQUENCE [LARGE SCALE GENOMIC DNA]</scope>
    <source>
        <strain evidence="2 3">YYF002</strain>
    </source>
</reference>
<dbReference type="Proteomes" id="UP001529085">
    <property type="component" value="Unassembled WGS sequence"/>
</dbReference>
<feature type="domain" description="DUF3857" evidence="1">
    <location>
        <begin position="59"/>
        <end position="211"/>
    </location>
</feature>
<dbReference type="Gene3D" id="2.60.120.1130">
    <property type="match status" value="1"/>
</dbReference>
<evidence type="ECO:0000313" key="2">
    <source>
        <dbReference type="EMBL" id="MDG4715806.1"/>
    </source>
</evidence>
<dbReference type="SUPFAM" id="SSF54001">
    <property type="entry name" value="Cysteine proteinases"/>
    <property type="match status" value="1"/>
</dbReference>
<dbReference type="Gene3D" id="2.60.40.3140">
    <property type="match status" value="1"/>
</dbReference>
<organism evidence="2 3">
    <name type="scientific">Winogradskyella marincola</name>
    <dbReference type="NCBI Taxonomy" id="3037795"/>
    <lineage>
        <taxon>Bacteria</taxon>
        <taxon>Pseudomonadati</taxon>
        <taxon>Bacteroidota</taxon>
        <taxon>Flavobacteriia</taxon>
        <taxon>Flavobacteriales</taxon>
        <taxon>Flavobacteriaceae</taxon>
        <taxon>Winogradskyella</taxon>
    </lineage>
</organism>
<name>A0ABT6G189_9FLAO</name>
<protein>
    <submittedName>
        <fullName evidence="2">DUF3857 domain-containing protein</fullName>
    </submittedName>
</protein>
<dbReference type="RefSeq" id="WP_278005263.1">
    <property type="nucleotide sequence ID" value="NZ_JARSBN010000004.1"/>
</dbReference>
<accession>A0ABT6G189</accession>
<sequence length="635" mass="72752">MKYISTAIFLFITIAGFSQSEDLYKLESIPVDLKTKANAVVRLNDVSVVITSKDELSIKEKRIVTVLNEKGNSAIGAYASYDKYNKIKKIEARIFDESGEEIKKFKKRDFIDRSAVDGGTLYSDSRVLLMGYTPATYPYTVEFYYELESSNTAAIPTWRPITGYYVGVEKDIYNLQDNEDLGLRFKEKNLQDYNITKSNSSTSLSYTLENALPIAPEDLSPSYYNYYPQVLVAMENFSFYGVEGKAKNWLEFGDWINDALLKGRNEVTEETKQEVLGITANLDDPIEKAKAVFQFVQENTRYISVQVGIGGVQPIPALEVDQLKYGDCKGLTNYTKSLLEVVGVTSYYCIVEAGREIIDLEDDFASLEQGNHIILAIPTDGDTVWLDCTSQLHPFNFIGDFTDNRNVLVVKPSGSEIVKTQLYVDSSNYQLTTADIKLKADGSFASKINRKTRGLQYDDRFYIERRANDKVNEYYKYHWSYINNLEILGYKFHNNKVDVEFTEDVDVEASAYASVSGDRLLFKPNVFNQNSYVPTRYRSRKMPIDISRGYLDEDIFKVEIPEGFEIEALPENIEINNKFGEYHFEISTSDNIITYKRKLFLKKGQYPNTDYKNYRDFRKQISKADNSKIVLKSIK</sequence>
<comment type="caution">
    <text evidence="2">The sequence shown here is derived from an EMBL/GenBank/DDBJ whole genome shotgun (WGS) entry which is preliminary data.</text>
</comment>
<gene>
    <name evidence="2" type="ORF">P7122_07980</name>
</gene>
<evidence type="ECO:0000313" key="3">
    <source>
        <dbReference type="Proteomes" id="UP001529085"/>
    </source>
</evidence>
<evidence type="ECO:0000259" key="1">
    <source>
        <dbReference type="Pfam" id="PF12969"/>
    </source>
</evidence>
<dbReference type="InterPro" id="IPR038765">
    <property type="entry name" value="Papain-like_cys_pep_sf"/>
</dbReference>
<proteinExistence type="predicted"/>
<dbReference type="InterPro" id="IPR024618">
    <property type="entry name" value="DUF3857"/>
</dbReference>
<dbReference type="Pfam" id="PF12969">
    <property type="entry name" value="DUF3857"/>
    <property type="match status" value="1"/>
</dbReference>